<keyword evidence="2" id="KW-1185">Reference proteome</keyword>
<name>R8AR25_PLESH</name>
<feature type="non-terminal residue" evidence="1">
    <location>
        <position position="94"/>
    </location>
</feature>
<dbReference type="HOGENOM" id="CLU_2391230_0_0_6"/>
<sequence>MLYSSASSKLSFPAINVTSYYRKGHAALHLRLLCTIKDEYLVRGNLDQARAETKPSILTTGLFPKLGLEYPPAMAHEDGELGPVMESWNWDTGD</sequence>
<evidence type="ECO:0000313" key="1">
    <source>
        <dbReference type="EMBL" id="EON88783.1"/>
    </source>
</evidence>
<dbReference type="Proteomes" id="UP000014012">
    <property type="component" value="Unassembled WGS sequence"/>
</dbReference>
<accession>R8AR25</accession>
<dbReference type="RefSeq" id="WP_010863384.1">
    <property type="nucleotide sequence ID" value="NZ_AQQO01000117.1"/>
</dbReference>
<reference evidence="1 2" key="1">
    <citation type="journal article" date="2013" name="Genome Announc.">
        <title>Genome Sequence of Plesiomonas shigelloides Strain 302-73 (Serotype O1).</title>
        <authorList>
            <person name="Pique N."/>
            <person name="Aquilini E."/>
            <person name="Alioto T."/>
            <person name="Minana-Galbis D."/>
            <person name="Tomas J.M."/>
        </authorList>
    </citation>
    <scope>NUCLEOTIDE SEQUENCE [LARGE SCALE GENOMIC DNA]</scope>
    <source>
        <strain evidence="1 2">302-73</strain>
    </source>
</reference>
<gene>
    <name evidence="1" type="ORF">PLESHI_08809</name>
</gene>
<dbReference type="AlphaFoldDB" id="R8AR25"/>
<comment type="caution">
    <text evidence="1">The sequence shown here is derived from an EMBL/GenBank/DDBJ whole genome shotgun (WGS) entry which is preliminary data.</text>
</comment>
<organism evidence="1 2">
    <name type="scientific">Plesiomonas shigelloides 302-73</name>
    <dbReference type="NCBI Taxonomy" id="1315976"/>
    <lineage>
        <taxon>Bacteria</taxon>
        <taxon>Pseudomonadati</taxon>
        <taxon>Pseudomonadota</taxon>
        <taxon>Gammaproteobacteria</taxon>
        <taxon>Enterobacterales</taxon>
        <taxon>Enterobacteriaceae</taxon>
        <taxon>Plesiomonas</taxon>
    </lineage>
</organism>
<protein>
    <submittedName>
        <fullName evidence="1">Uncharacterized protein</fullName>
    </submittedName>
</protein>
<proteinExistence type="predicted"/>
<evidence type="ECO:0000313" key="2">
    <source>
        <dbReference type="Proteomes" id="UP000014012"/>
    </source>
</evidence>
<dbReference type="EMBL" id="AQQO01000117">
    <property type="protein sequence ID" value="EON88783.1"/>
    <property type="molecule type" value="Genomic_DNA"/>
</dbReference>